<evidence type="ECO:0000256" key="2">
    <source>
        <dbReference type="ARBA" id="ARBA00005816"/>
    </source>
</evidence>
<comment type="similarity">
    <text evidence="2">Belongs to the acetyltransferase family. ECO subfamily.</text>
</comment>
<keyword evidence="6" id="KW-0862">Zinc</keyword>
<reference evidence="13" key="1">
    <citation type="journal article" date="2020" name="Fungal Divers.">
        <title>Resolving the Mortierellaceae phylogeny through synthesis of multi-gene phylogenetics and phylogenomics.</title>
        <authorList>
            <person name="Vandepol N."/>
            <person name="Liber J."/>
            <person name="Desiro A."/>
            <person name="Na H."/>
            <person name="Kennedy M."/>
            <person name="Barry K."/>
            <person name="Grigoriev I.V."/>
            <person name="Miller A.N."/>
            <person name="O'Donnell K."/>
            <person name="Stajich J.E."/>
            <person name="Bonito G."/>
        </authorList>
    </citation>
    <scope>NUCLEOTIDE SEQUENCE</scope>
    <source>
        <strain evidence="13">REB-010B</strain>
    </source>
</reference>
<comment type="subcellular location">
    <subcellularLocation>
        <location evidence="1">Nucleus</location>
    </subcellularLocation>
</comment>
<feature type="compositionally biased region" description="Low complexity" evidence="10">
    <location>
        <begin position="184"/>
        <end position="195"/>
    </location>
</feature>
<sequence length="690" mass="74123">MNTPTSSASSSNTGSDLAPGASPPSTPHREYEFHRTIKRTYGRDKSSNDHSSSSPSSFTADPWYNLSRSSSNGTILSSQSGSTSTSPMQQQRRSRLSGSSAHLASPPTKKATTISEEPWSTPSKGTRTLTEKLERARLELESDSDRDDHGGKSHCVETLTAESRSRSRSRHGGEDGDFNIFDVSTTSTTTPQSTPSKRKREFVVEVRIPVWNGPRGRRTTFIPDPADGSDDSGDDKAESSDQISPRRSASPSPPPSPSLRSSRNKRTRHIPSPASPFSLSPPARSKTPSTSVASIDNSSSLDQNFRAGAGVRVGKQQVPLQQSTLSSFFATKAGKGTGILKGKTNSSATGNDSTPSGDKSASASIFKGESAESPKKLEQLFLAFSKDRNKTSVSSGPSATTSLPNSRQGPAGKTRLQREDERLKRFHCPQCGMPYVKGQPEDEQIHDRYHRAVLGGIDFPGYKNEVVVAQFNDVEAEHQRNTASSGGGHISPSRIVMVSMTDSGKLVVAAGSGTGGSGSSFEKRKVKEVLQLVNKELGSVDFDAEQLDSCKVFLYISGKKKVIGCVIAERIRQGFQILSSSSEPTATSSSASADGSAPVTTKAIQDSAGSSAIFCSTDPQPAICGINRIWVSAHYRRQRIASRLLDAVRDRFIYACPLDRHDLAFSQPTGDGKALARQYLGTDQFLVYVE</sequence>
<feature type="compositionally biased region" description="Low complexity" evidence="10">
    <location>
        <begin position="271"/>
        <end position="285"/>
    </location>
</feature>
<dbReference type="InterPro" id="IPR016181">
    <property type="entry name" value="Acyl_CoA_acyltransferase"/>
</dbReference>
<dbReference type="InterPro" id="IPR028009">
    <property type="entry name" value="ESCO_Acetyltransf_dom"/>
</dbReference>
<keyword evidence="4" id="KW-0479">Metal-binding</keyword>
<dbReference type="Proteomes" id="UP000738325">
    <property type="component" value="Unassembled WGS sequence"/>
</dbReference>
<feature type="compositionally biased region" description="Polar residues" evidence="10">
    <location>
        <begin position="343"/>
        <end position="363"/>
    </location>
</feature>
<keyword evidence="9" id="KW-0012">Acyltransferase</keyword>
<protein>
    <submittedName>
        <fullName evidence="13">N-acetyltransferase esco2</fullName>
    </submittedName>
</protein>
<accession>A0A9P6RSC5</accession>
<dbReference type="GO" id="GO:0061733">
    <property type="term" value="F:protein-lysine-acetyltransferase activity"/>
    <property type="evidence" value="ECO:0007669"/>
    <property type="project" value="TreeGrafter"/>
</dbReference>
<dbReference type="AlphaFoldDB" id="A0A9P6RSC5"/>
<evidence type="ECO:0000259" key="11">
    <source>
        <dbReference type="Pfam" id="PF13878"/>
    </source>
</evidence>
<name>A0A9P6RSC5_9FUNG</name>
<gene>
    <name evidence="13" type="primary">ESCO2</name>
    <name evidence="13" type="ORF">BGZ99_002012</name>
</gene>
<feature type="compositionally biased region" description="Polar residues" evidence="10">
    <location>
        <begin position="286"/>
        <end position="302"/>
    </location>
</feature>
<dbReference type="GO" id="GO:0005634">
    <property type="term" value="C:nucleus"/>
    <property type="evidence" value="ECO:0007669"/>
    <property type="project" value="UniProtKB-SubCell"/>
</dbReference>
<feature type="compositionally biased region" description="Basic and acidic residues" evidence="10">
    <location>
        <begin position="129"/>
        <end position="140"/>
    </location>
</feature>
<dbReference type="Pfam" id="PF13878">
    <property type="entry name" value="zf-C2H2_3"/>
    <property type="match status" value="1"/>
</dbReference>
<keyword evidence="8" id="KW-0131">Cell cycle</keyword>
<evidence type="ECO:0000256" key="9">
    <source>
        <dbReference type="ARBA" id="ARBA00023315"/>
    </source>
</evidence>
<evidence type="ECO:0000313" key="13">
    <source>
        <dbReference type="EMBL" id="KAG0324277.1"/>
    </source>
</evidence>
<dbReference type="Gene3D" id="3.40.630.30">
    <property type="match status" value="1"/>
</dbReference>
<feature type="domain" description="N-acetyltransferase ESCO zinc-finger" evidence="11">
    <location>
        <begin position="427"/>
        <end position="451"/>
    </location>
</feature>
<evidence type="ECO:0000256" key="5">
    <source>
        <dbReference type="ARBA" id="ARBA00022771"/>
    </source>
</evidence>
<evidence type="ECO:0000256" key="1">
    <source>
        <dbReference type="ARBA" id="ARBA00004123"/>
    </source>
</evidence>
<dbReference type="GO" id="GO:0000785">
    <property type="term" value="C:chromatin"/>
    <property type="evidence" value="ECO:0007669"/>
    <property type="project" value="TreeGrafter"/>
</dbReference>
<keyword evidence="14" id="KW-1185">Reference proteome</keyword>
<keyword evidence="7" id="KW-0539">Nucleus</keyword>
<evidence type="ECO:0000256" key="3">
    <source>
        <dbReference type="ARBA" id="ARBA00022679"/>
    </source>
</evidence>
<dbReference type="PANTHER" id="PTHR45884">
    <property type="entry name" value="N-ACETYLTRANSFERASE ECO"/>
    <property type="match status" value="1"/>
</dbReference>
<comment type="caution">
    <text evidence="13">The sequence shown here is derived from an EMBL/GenBank/DDBJ whole genome shotgun (WGS) entry which is preliminary data.</text>
</comment>
<dbReference type="OrthoDB" id="428854at2759"/>
<evidence type="ECO:0000256" key="6">
    <source>
        <dbReference type="ARBA" id="ARBA00022833"/>
    </source>
</evidence>
<proteinExistence type="inferred from homology"/>
<evidence type="ECO:0000256" key="8">
    <source>
        <dbReference type="ARBA" id="ARBA00023306"/>
    </source>
</evidence>
<dbReference type="EMBL" id="JAAAIP010000156">
    <property type="protein sequence ID" value="KAG0324277.1"/>
    <property type="molecule type" value="Genomic_DNA"/>
</dbReference>
<feature type="compositionally biased region" description="Polar residues" evidence="10">
    <location>
        <begin position="66"/>
        <end position="76"/>
    </location>
</feature>
<feature type="compositionally biased region" description="Polar residues" evidence="10">
    <location>
        <begin position="391"/>
        <end position="408"/>
    </location>
</feature>
<evidence type="ECO:0000256" key="7">
    <source>
        <dbReference type="ARBA" id="ARBA00023242"/>
    </source>
</evidence>
<evidence type="ECO:0000313" key="14">
    <source>
        <dbReference type="Proteomes" id="UP000738325"/>
    </source>
</evidence>
<dbReference type="GO" id="GO:0008270">
    <property type="term" value="F:zinc ion binding"/>
    <property type="evidence" value="ECO:0007669"/>
    <property type="project" value="UniProtKB-KW"/>
</dbReference>
<dbReference type="Pfam" id="PF13880">
    <property type="entry name" value="Acetyltransf_13"/>
    <property type="match status" value="1"/>
</dbReference>
<feature type="region of interest" description="Disordered" evidence="10">
    <location>
        <begin position="328"/>
        <end position="370"/>
    </location>
</feature>
<feature type="compositionally biased region" description="Low complexity" evidence="10">
    <location>
        <begin position="77"/>
        <end position="100"/>
    </location>
</feature>
<feature type="compositionally biased region" description="Basic and acidic residues" evidence="10">
    <location>
        <begin position="27"/>
        <end position="48"/>
    </location>
</feature>
<dbReference type="PANTHER" id="PTHR45884:SF2">
    <property type="entry name" value="N-ACETYLTRANSFERASE ECO"/>
    <property type="match status" value="1"/>
</dbReference>
<feature type="compositionally biased region" description="Polar residues" evidence="10">
    <location>
        <begin position="110"/>
        <end position="128"/>
    </location>
</feature>
<dbReference type="SUPFAM" id="SSF55729">
    <property type="entry name" value="Acyl-CoA N-acyltransferases (Nat)"/>
    <property type="match status" value="1"/>
</dbReference>
<evidence type="ECO:0000256" key="4">
    <source>
        <dbReference type="ARBA" id="ARBA00022723"/>
    </source>
</evidence>
<dbReference type="CDD" id="cd04301">
    <property type="entry name" value="NAT_SF"/>
    <property type="match status" value="1"/>
</dbReference>
<dbReference type="InterPro" id="IPR028005">
    <property type="entry name" value="AcTrfase_ESCO_Znf_dom"/>
</dbReference>
<organism evidence="13 14">
    <name type="scientific">Dissophora globulifera</name>
    <dbReference type="NCBI Taxonomy" id="979702"/>
    <lineage>
        <taxon>Eukaryota</taxon>
        <taxon>Fungi</taxon>
        <taxon>Fungi incertae sedis</taxon>
        <taxon>Mucoromycota</taxon>
        <taxon>Mortierellomycotina</taxon>
        <taxon>Mortierellomycetes</taxon>
        <taxon>Mortierellales</taxon>
        <taxon>Mortierellaceae</taxon>
        <taxon>Dissophora</taxon>
    </lineage>
</organism>
<feature type="compositionally biased region" description="Low complexity" evidence="10">
    <location>
        <begin position="1"/>
        <end position="15"/>
    </location>
</feature>
<dbReference type="GO" id="GO:0007064">
    <property type="term" value="P:mitotic sister chromatid cohesion"/>
    <property type="evidence" value="ECO:0007669"/>
    <property type="project" value="TreeGrafter"/>
</dbReference>
<evidence type="ECO:0000256" key="10">
    <source>
        <dbReference type="SAM" id="MobiDB-lite"/>
    </source>
</evidence>
<keyword evidence="5" id="KW-0863">Zinc-finger</keyword>
<feature type="region of interest" description="Disordered" evidence="10">
    <location>
        <begin position="1"/>
        <end position="302"/>
    </location>
</feature>
<feature type="region of interest" description="Disordered" evidence="10">
    <location>
        <begin position="388"/>
        <end position="416"/>
    </location>
</feature>
<feature type="compositionally biased region" description="Basic and acidic residues" evidence="10">
    <location>
        <begin position="146"/>
        <end position="155"/>
    </location>
</feature>
<keyword evidence="3" id="KW-0808">Transferase</keyword>
<evidence type="ECO:0000259" key="12">
    <source>
        <dbReference type="Pfam" id="PF13880"/>
    </source>
</evidence>
<feature type="domain" description="N-acetyltransferase ESCO acetyl-transferase" evidence="12">
    <location>
        <begin position="620"/>
        <end position="688"/>
    </location>
</feature>